<accession>A0A0C9TCV5</accession>
<dbReference type="Proteomes" id="UP000053647">
    <property type="component" value="Unassembled WGS sequence"/>
</dbReference>
<dbReference type="HOGENOM" id="CLU_352694_0_0_1"/>
<organism evidence="1 2">
    <name type="scientific">Paxillus involutus ATCC 200175</name>
    <dbReference type="NCBI Taxonomy" id="664439"/>
    <lineage>
        <taxon>Eukaryota</taxon>
        <taxon>Fungi</taxon>
        <taxon>Dikarya</taxon>
        <taxon>Basidiomycota</taxon>
        <taxon>Agaricomycotina</taxon>
        <taxon>Agaricomycetes</taxon>
        <taxon>Agaricomycetidae</taxon>
        <taxon>Boletales</taxon>
        <taxon>Paxilineae</taxon>
        <taxon>Paxillaceae</taxon>
        <taxon>Paxillus</taxon>
    </lineage>
</organism>
<reference evidence="2" key="2">
    <citation type="submission" date="2015-01" db="EMBL/GenBank/DDBJ databases">
        <title>Evolutionary Origins and Diversification of the Mycorrhizal Mutualists.</title>
        <authorList>
            <consortium name="DOE Joint Genome Institute"/>
            <consortium name="Mycorrhizal Genomics Consortium"/>
            <person name="Kohler A."/>
            <person name="Kuo A."/>
            <person name="Nagy L.G."/>
            <person name="Floudas D."/>
            <person name="Copeland A."/>
            <person name="Barry K.W."/>
            <person name="Cichocki N."/>
            <person name="Veneault-Fourrey C."/>
            <person name="LaButti K."/>
            <person name="Lindquist E.A."/>
            <person name="Lipzen A."/>
            <person name="Lundell T."/>
            <person name="Morin E."/>
            <person name="Murat C."/>
            <person name="Riley R."/>
            <person name="Ohm R."/>
            <person name="Sun H."/>
            <person name="Tunlid A."/>
            <person name="Henrissat B."/>
            <person name="Grigoriev I.V."/>
            <person name="Hibbett D.S."/>
            <person name="Martin F."/>
        </authorList>
    </citation>
    <scope>NUCLEOTIDE SEQUENCE [LARGE SCALE GENOMIC DNA]</scope>
    <source>
        <strain evidence="2">ATCC 200175</strain>
    </source>
</reference>
<protein>
    <submittedName>
        <fullName evidence="1">Uncharacterized protein</fullName>
    </submittedName>
</protein>
<gene>
    <name evidence="1" type="ORF">PAXINDRAFT_18044</name>
</gene>
<dbReference type="OrthoDB" id="3192989at2759"/>
<evidence type="ECO:0000313" key="2">
    <source>
        <dbReference type="Proteomes" id="UP000053647"/>
    </source>
</evidence>
<evidence type="ECO:0000313" key="1">
    <source>
        <dbReference type="EMBL" id="KIJ08848.1"/>
    </source>
</evidence>
<proteinExistence type="predicted"/>
<sequence length="797" mass="90046">MYPIAAALTKVCPSPAKPVTDAMHNTTHNNHNTTPPQTVCEEIPAVDILSLDTMRTTCRFPYTDADEKTRVQLIPFPTATCNPNHKQSLKRQEDSLARALEQAEATQEMSTRISARFTRLAGQSERRQRQMAHLSLLEASLTLLEEGNDILSQRLTALEELTIQQQGELRDIYKALGEMNATQLLHGCFVLDTVIDFQKGEWQVNMDYALCRALGKLEGMPRATVIYDIACQFNVHFGAQVSRSDYLKFSDTIQIIWGIGLFHIHGHQDVCLSRYSPDLIPGIGKVDVQSLSRKYIQALQASEVAEEGYRNLTANADQSLITRWIVQAEEAQTRCFADVTAMDIFDVQLQRAPTQAEMQLQLAEDPAQPSSARGIASWLSLGLKIVELQSRIAGLVKQAGANPTITERLDIDCRKTRLDNMIGDFSQKANQYLAEDILVGQGNADSDWHDVELGDEAILPLPSNISTDQCQDHGVGYLIDLGHRSFLYRTAVCQAKHSQHKKSRAWDTVHQVNTALNVHTAIYRRCHKAMIALGASSVLLQRYQELKEEHLQSKKIEIDPSVTGTRGENLPWFWTMNADLQAGNWMSEFLWVKFHRAKANVDRCTEEVALLKMEMRWTANFFQHHSDKWRRFAAEAEAKRDVGRWDSTNLTFRTIIAAPSDAWWEDLDALREDPDPMNWEYIPNMKGNNQFWEALKEYSEEATGQNIPSQSPSRLLHNIHNSIARSINALGDDINTIQADIEVTTRSLSRLLSRAPEDSMATLAEIRSRLGQGEDRFWARQFEEMDTIIAKGSVADV</sequence>
<keyword evidence="2" id="KW-1185">Reference proteome</keyword>
<dbReference type="InterPro" id="IPR040521">
    <property type="entry name" value="KDZ"/>
</dbReference>
<dbReference type="Pfam" id="PF18758">
    <property type="entry name" value="KDZ"/>
    <property type="match status" value="1"/>
</dbReference>
<dbReference type="EMBL" id="KN819546">
    <property type="protein sequence ID" value="KIJ08848.1"/>
    <property type="molecule type" value="Genomic_DNA"/>
</dbReference>
<reference evidence="1 2" key="1">
    <citation type="submission" date="2014-06" db="EMBL/GenBank/DDBJ databases">
        <authorList>
            <consortium name="DOE Joint Genome Institute"/>
            <person name="Kuo A."/>
            <person name="Kohler A."/>
            <person name="Nagy L.G."/>
            <person name="Floudas D."/>
            <person name="Copeland A."/>
            <person name="Barry K.W."/>
            <person name="Cichocki N."/>
            <person name="Veneault-Fourrey C."/>
            <person name="LaButti K."/>
            <person name="Lindquist E.A."/>
            <person name="Lipzen A."/>
            <person name="Lundell T."/>
            <person name="Morin E."/>
            <person name="Murat C."/>
            <person name="Sun H."/>
            <person name="Tunlid A."/>
            <person name="Henrissat B."/>
            <person name="Grigoriev I.V."/>
            <person name="Hibbett D.S."/>
            <person name="Martin F."/>
            <person name="Nordberg H.P."/>
            <person name="Cantor M.N."/>
            <person name="Hua S.X."/>
        </authorList>
    </citation>
    <scope>NUCLEOTIDE SEQUENCE [LARGE SCALE GENOMIC DNA]</scope>
    <source>
        <strain evidence="1 2">ATCC 200175</strain>
    </source>
</reference>
<name>A0A0C9TCV5_PAXIN</name>
<dbReference type="AlphaFoldDB" id="A0A0C9TCV5"/>